<dbReference type="GO" id="GO:0005524">
    <property type="term" value="F:ATP binding"/>
    <property type="evidence" value="ECO:0007669"/>
    <property type="project" value="UniProtKB-UniRule"/>
</dbReference>
<dbReference type="PROSITE" id="PS00108">
    <property type="entry name" value="PROTEIN_KINASE_ST"/>
    <property type="match status" value="1"/>
</dbReference>
<keyword evidence="9 16" id="KW-0547">Nucleotide-binding</keyword>
<dbReference type="Pfam" id="PF12819">
    <property type="entry name" value="Malectin_like"/>
    <property type="match status" value="1"/>
</dbReference>
<comment type="caution">
    <text evidence="20">The sequence shown here is derived from an EMBL/GenBank/DDBJ whole genome shotgun (WGS) entry which is preliminary data.</text>
</comment>
<gene>
    <name evidence="20" type="ORF">ZIOFF_002771</name>
</gene>
<dbReference type="SUPFAM" id="SSF52058">
    <property type="entry name" value="L domain-like"/>
    <property type="match status" value="1"/>
</dbReference>
<comment type="subcellular location">
    <subcellularLocation>
        <location evidence="1">Cell membrane</location>
        <topology evidence="1">Single-pass membrane protein</topology>
    </subcellularLocation>
</comment>
<keyword evidence="5" id="KW-0808">Transferase</keyword>
<evidence type="ECO:0000256" key="17">
    <source>
        <dbReference type="SAM" id="Phobius"/>
    </source>
</evidence>
<keyword evidence="7 18" id="KW-0732">Signal</keyword>
<evidence type="ECO:0000256" key="5">
    <source>
        <dbReference type="ARBA" id="ARBA00022679"/>
    </source>
</evidence>
<dbReference type="EC" id="2.7.11.1" evidence="2"/>
<dbReference type="AlphaFoldDB" id="A0A8J5LZC8"/>
<dbReference type="Gene3D" id="3.30.200.20">
    <property type="entry name" value="Phosphorylase Kinase, domain 1"/>
    <property type="match status" value="1"/>
</dbReference>
<evidence type="ECO:0000259" key="19">
    <source>
        <dbReference type="PROSITE" id="PS50011"/>
    </source>
</evidence>
<sequence length="920" mass="103005">MSISQLPYQELGFMEGRQIQGRKMTSRSCCFVLLFASVLILCVHGQPPSTDGFISIDCGISSNHSYSDPTTQILYVSDDQFIDRGTNYNVSATHVNSLRLSAQLLNLRSFPDDERNCYSLPASQHTKYLVRAIFYYGNYDGRNSASVASPLSFDLQLEVNHWRTVNVTNASEVYSHEVITVAAASVVSVCLINTGQGTPFVSAIELRPLKSSIYSFANVSQSLVLCFRSNYGSLDNEAVRYPKDKYDRIWQPTPPDPRWRNISTNFTVENFEQDEFEAPTAVLQTAFTPARFFDREMRFSWDYFEGTNKFFANLHFAELAINRSRQFNIFMNGELWYGPYEPPYLMSDAVYSVFPMEDQASYNFRLTATGNSSLPPLINAVEVYSPMQIEDTTTANDVDAITAIKVEYQVKRGSWTGDPCVPRRYAWDGLTCSHHTLDPPRITSINLSSSRLAGGISTSFASLSEIRSLDLSFNNLTGVIPDSLGNLTLLTFLDLRGNNITGAVPVSILQKMNNGTLTLLFDSYTNSEPVEASDKNKNTNVILISTVSPAVVILLLLVVLIAWRMRRNERGISFLSFFFPSVEQGFVIFLIELTLKHQCCRRIEDLAAVSAEESAVIQMQVDVHLFTYAQIVKITNNFVRSIGKGGFGIIYHGELEDGTQVAIKLQSQLSPQGDRDFLAEARNLTRIHHKNLVSLVGYCKDGSYLALVYEYMPLGSLQENLRGKAHSPGLTWAERLHIAHQAAQGLDYLHRGCEKPIIHGDVKSSNILLGESLETKIADFGLSKTFCNEYDTDGFASKVVGTPGYIDPLYQSNLRLDEKIDVYSFGVVLQELVTGQPPMIPDPGRGHISKWLSERILTGKIDDFIDEKLQNGDYEPNSVWKVVDLAMRCTASSPGSRRPEMAEIVDQLQESIELERGERD</sequence>
<dbReference type="InterPro" id="IPR032675">
    <property type="entry name" value="LRR_dom_sf"/>
</dbReference>
<dbReference type="InterPro" id="IPR001611">
    <property type="entry name" value="Leu-rich_rpt"/>
</dbReference>
<evidence type="ECO:0000256" key="9">
    <source>
        <dbReference type="ARBA" id="ARBA00022741"/>
    </source>
</evidence>
<evidence type="ECO:0000256" key="7">
    <source>
        <dbReference type="ARBA" id="ARBA00022729"/>
    </source>
</evidence>
<evidence type="ECO:0000256" key="12">
    <source>
        <dbReference type="ARBA" id="ARBA00022989"/>
    </source>
</evidence>
<dbReference type="InterPro" id="IPR001245">
    <property type="entry name" value="Ser-Thr/Tyr_kinase_cat_dom"/>
</dbReference>
<feature type="transmembrane region" description="Helical" evidence="17">
    <location>
        <begin position="575"/>
        <end position="595"/>
    </location>
</feature>
<evidence type="ECO:0000256" key="4">
    <source>
        <dbReference type="ARBA" id="ARBA00022614"/>
    </source>
</evidence>
<dbReference type="Pfam" id="PF07714">
    <property type="entry name" value="PK_Tyr_Ser-Thr"/>
    <property type="match status" value="1"/>
</dbReference>
<dbReference type="InterPro" id="IPR011009">
    <property type="entry name" value="Kinase-like_dom_sf"/>
</dbReference>
<dbReference type="FunFam" id="3.80.10.10:FF:000129">
    <property type="entry name" value="Leucine-rich repeat receptor-like kinase"/>
    <property type="match status" value="1"/>
</dbReference>
<comment type="catalytic activity">
    <reaction evidence="14">
        <text>L-threonyl-[protein] + ATP = O-phospho-L-threonyl-[protein] + ADP + H(+)</text>
        <dbReference type="Rhea" id="RHEA:46608"/>
        <dbReference type="Rhea" id="RHEA-COMP:11060"/>
        <dbReference type="Rhea" id="RHEA-COMP:11605"/>
        <dbReference type="ChEBI" id="CHEBI:15378"/>
        <dbReference type="ChEBI" id="CHEBI:30013"/>
        <dbReference type="ChEBI" id="CHEBI:30616"/>
        <dbReference type="ChEBI" id="CHEBI:61977"/>
        <dbReference type="ChEBI" id="CHEBI:456216"/>
        <dbReference type="EC" id="2.7.11.1"/>
    </reaction>
</comment>
<dbReference type="Gene3D" id="1.10.510.10">
    <property type="entry name" value="Transferase(Phosphotransferase) domain 1"/>
    <property type="match status" value="1"/>
</dbReference>
<evidence type="ECO:0000256" key="14">
    <source>
        <dbReference type="ARBA" id="ARBA00047899"/>
    </source>
</evidence>
<dbReference type="GO" id="GO:0004674">
    <property type="term" value="F:protein serine/threonine kinase activity"/>
    <property type="evidence" value="ECO:0007669"/>
    <property type="project" value="UniProtKB-KW"/>
</dbReference>
<evidence type="ECO:0000256" key="2">
    <source>
        <dbReference type="ARBA" id="ARBA00012513"/>
    </source>
</evidence>
<dbReference type="PROSITE" id="PS50011">
    <property type="entry name" value="PROTEIN_KINASE_DOM"/>
    <property type="match status" value="1"/>
</dbReference>
<keyword evidence="6 17" id="KW-0812">Transmembrane</keyword>
<evidence type="ECO:0000313" key="21">
    <source>
        <dbReference type="Proteomes" id="UP000734854"/>
    </source>
</evidence>
<dbReference type="Pfam" id="PF13855">
    <property type="entry name" value="LRR_8"/>
    <property type="match status" value="1"/>
</dbReference>
<keyword evidence="12 17" id="KW-1133">Transmembrane helix</keyword>
<dbReference type="Gene3D" id="3.80.10.10">
    <property type="entry name" value="Ribonuclease Inhibitor"/>
    <property type="match status" value="1"/>
</dbReference>
<evidence type="ECO:0000256" key="18">
    <source>
        <dbReference type="SAM" id="SignalP"/>
    </source>
</evidence>
<dbReference type="SUPFAM" id="SSF56112">
    <property type="entry name" value="Protein kinase-like (PK-like)"/>
    <property type="match status" value="1"/>
</dbReference>
<feature type="chain" id="PRO_5035236495" description="non-specific serine/threonine protein kinase" evidence="18">
    <location>
        <begin position="46"/>
        <end position="920"/>
    </location>
</feature>
<dbReference type="InterPro" id="IPR008271">
    <property type="entry name" value="Ser/Thr_kinase_AS"/>
</dbReference>
<dbReference type="GO" id="GO:0005886">
    <property type="term" value="C:plasma membrane"/>
    <property type="evidence" value="ECO:0007669"/>
    <property type="project" value="UniProtKB-SubCell"/>
</dbReference>
<protein>
    <recommendedName>
        <fullName evidence="2">non-specific serine/threonine protein kinase</fullName>
        <ecNumber evidence="2">2.7.11.1</ecNumber>
    </recommendedName>
</protein>
<evidence type="ECO:0000256" key="16">
    <source>
        <dbReference type="PROSITE-ProRule" id="PRU10141"/>
    </source>
</evidence>
<dbReference type="PANTHER" id="PTHR45631:SF204">
    <property type="entry name" value="OS01G0810800 PROTEIN"/>
    <property type="match status" value="1"/>
</dbReference>
<keyword evidence="11 16" id="KW-0067">ATP-binding</keyword>
<dbReference type="InterPro" id="IPR017441">
    <property type="entry name" value="Protein_kinase_ATP_BS"/>
</dbReference>
<dbReference type="InterPro" id="IPR024788">
    <property type="entry name" value="Malectin-like_Carb-bd_dom"/>
</dbReference>
<evidence type="ECO:0000256" key="6">
    <source>
        <dbReference type="ARBA" id="ARBA00022692"/>
    </source>
</evidence>
<evidence type="ECO:0000256" key="15">
    <source>
        <dbReference type="ARBA" id="ARBA00048679"/>
    </source>
</evidence>
<dbReference type="PANTHER" id="PTHR45631">
    <property type="entry name" value="OS07G0107800 PROTEIN-RELATED"/>
    <property type="match status" value="1"/>
</dbReference>
<keyword evidence="13 17" id="KW-0472">Membrane</keyword>
<dbReference type="SMART" id="SM00220">
    <property type="entry name" value="S_TKc"/>
    <property type="match status" value="1"/>
</dbReference>
<dbReference type="EMBL" id="JACMSC010000001">
    <property type="protein sequence ID" value="KAG6537676.1"/>
    <property type="molecule type" value="Genomic_DNA"/>
</dbReference>
<keyword evidence="10" id="KW-0418">Kinase</keyword>
<evidence type="ECO:0000313" key="20">
    <source>
        <dbReference type="EMBL" id="KAG6537676.1"/>
    </source>
</evidence>
<comment type="catalytic activity">
    <reaction evidence="15">
        <text>L-seryl-[protein] + ATP = O-phospho-L-seryl-[protein] + ADP + H(+)</text>
        <dbReference type="Rhea" id="RHEA:17989"/>
        <dbReference type="Rhea" id="RHEA-COMP:9863"/>
        <dbReference type="Rhea" id="RHEA-COMP:11604"/>
        <dbReference type="ChEBI" id="CHEBI:15378"/>
        <dbReference type="ChEBI" id="CHEBI:29999"/>
        <dbReference type="ChEBI" id="CHEBI:30616"/>
        <dbReference type="ChEBI" id="CHEBI:83421"/>
        <dbReference type="ChEBI" id="CHEBI:456216"/>
        <dbReference type="EC" id="2.7.11.1"/>
    </reaction>
</comment>
<dbReference type="PROSITE" id="PS00107">
    <property type="entry name" value="PROTEIN_KINASE_ATP"/>
    <property type="match status" value="1"/>
</dbReference>
<feature type="signal peptide" evidence="18">
    <location>
        <begin position="1"/>
        <end position="45"/>
    </location>
</feature>
<name>A0A8J5LZC8_ZINOF</name>
<dbReference type="InterPro" id="IPR000719">
    <property type="entry name" value="Prot_kinase_dom"/>
</dbReference>
<keyword evidence="4" id="KW-0433">Leucine-rich repeat</keyword>
<keyword evidence="3" id="KW-0723">Serine/threonine-protein kinase</keyword>
<accession>A0A8J5LZC8</accession>
<feature type="transmembrane region" description="Helical" evidence="17">
    <location>
        <begin position="541"/>
        <end position="563"/>
    </location>
</feature>
<feature type="domain" description="Protein kinase" evidence="19">
    <location>
        <begin position="636"/>
        <end position="920"/>
    </location>
</feature>
<keyword evidence="8" id="KW-0677">Repeat</keyword>
<reference evidence="20 21" key="1">
    <citation type="submission" date="2020-08" db="EMBL/GenBank/DDBJ databases">
        <title>Plant Genome Project.</title>
        <authorList>
            <person name="Zhang R.-G."/>
        </authorList>
    </citation>
    <scope>NUCLEOTIDE SEQUENCE [LARGE SCALE GENOMIC DNA]</scope>
    <source>
        <tissue evidence="20">Rhizome</tissue>
    </source>
</reference>
<keyword evidence="21" id="KW-1185">Reference proteome</keyword>
<proteinExistence type="predicted"/>
<evidence type="ECO:0000256" key="11">
    <source>
        <dbReference type="ARBA" id="ARBA00022840"/>
    </source>
</evidence>
<evidence type="ECO:0000256" key="8">
    <source>
        <dbReference type="ARBA" id="ARBA00022737"/>
    </source>
</evidence>
<organism evidence="20 21">
    <name type="scientific">Zingiber officinale</name>
    <name type="common">Ginger</name>
    <name type="synonym">Amomum zingiber</name>
    <dbReference type="NCBI Taxonomy" id="94328"/>
    <lineage>
        <taxon>Eukaryota</taxon>
        <taxon>Viridiplantae</taxon>
        <taxon>Streptophyta</taxon>
        <taxon>Embryophyta</taxon>
        <taxon>Tracheophyta</taxon>
        <taxon>Spermatophyta</taxon>
        <taxon>Magnoliopsida</taxon>
        <taxon>Liliopsida</taxon>
        <taxon>Zingiberales</taxon>
        <taxon>Zingiberaceae</taxon>
        <taxon>Zingiber</taxon>
    </lineage>
</organism>
<evidence type="ECO:0000256" key="13">
    <source>
        <dbReference type="ARBA" id="ARBA00023136"/>
    </source>
</evidence>
<dbReference type="Proteomes" id="UP000734854">
    <property type="component" value="Unassembled WGS sequence"/>
</dbReference>
<evidence type="ECO:0000256" key="3">
    <source>
        <dbReference type="ARBA" id="ARBA00022527"/>
    </source>
</evidence>
<evidence type="ECO:0000256" key="1">
    <source>
        <dbReference type="ARBA" id="ARBA00004162"/>
    </source>
</evidence>
<feature type="binding site" evidence="16">
    <location>
        <position position="664"/>
    </location>
    <ligand>
        <name>ATP</name>
        <dbReference type="ChEBI" id="CHEBI:30616"/>
    </ligand>
</feature>
<dbReference type="FunFam" id="3.30.200.20:FF:000178">
    <property type="entry name" value="serine/threonine-protein kinase PBS1-like"/>
    <property type="match status" value="1"/>
</dbReference>
<evidence type="ECO:0000256" key="10">
    <source>
        <dbReference type="ARBA" id="ARBA00022777"/>
    </source>
</evidence>